<reference evidence="1" key="1">
    <citation type="submission" date="2022-07" db="EMBL/GenBank/DDBJ databases">
        <title>Phylogenomic reconstructions and comparative analyses of Kickxellomycotina fungi.</title>
        <authorList>
            <person name="Reynolds N.K."/>
            <person name="Stajich J.E."/>
            <person name="Barry K."/>
            <person name="Grigoriev I.V."/>
            <person name="Crous P."/>
            <person name="Smith M.E."/>
        </authorList>
    </citation>
    <scope>NUCLEOTIDE SEQUENCE</scope>
    <source>
        <strain evidence="1">CBS 102833</strain>
    </source>
</reference>
<keyword evidence="2" id="KW-1185">Reference proteome</keyword>
<evidence type="ECO:0000313" key="2">
    <source>
        <dbReference type="Proteomes" id="UP001140096"/>
    </source>
</evidence>
<proteinExistence type="predicted"/>
<evidence type="ECO:0000313" key="1">
    <source>
        <dbReference type="EMBL" id="KAJ2804366.1"/>
    </source>
</evidence>
<dbReference type="EMBL" id="JANBUP010001651">
    <property type="protein sequence ID" value="KAJ2804366.1"/>
    <property type="molecule type" value="Genomic_DNA"/>
</dbReference>
<accession>A0ACC1LAB7</accession>
<gene>
    <name evidence="1" type="ORF">H4S07_004243</name>
</gene>
<sequence length="427" mass="44250">MKHIISISLVGCALSYVVQGGLLNKLLGDIHLEINACPQIELILGGHSAPNEQPVFQSTNPACPNYVPPNEIIDDWPEQGVQAILPAVPAPELDASDLHPGGYNAKMPESVTKEPASPNSFGAWPGVGYNMANAPALPILVNNLPPLVADTAATYTGESPAPAPVSPNVPNVSPDARYNEGNPPALPILVNKLPPLVADTAVVNNGQYSALSPAKTLPSGRYNAANTLPLPTQFAKLPPLVADTVAINTGSAPTINPEPVPPLVSVAMPEVMPAVIPTSKCVSRAPANNYQSSTPLPSGPLAAPALPANTATARYSGDASELGPASARQPSNPVQPVGLQVPDHPNYVNTYGATMAPIAAMPTAPIAPEIPGIPMPTTFAPVDREPVAAGQFFGQHIDTTITVEALEDLPPDVLHAVRNFGSFEFTS</sequence>
<protein>
    <submittedName>
        <fullName evidence="1">Uncharacterized protein</fullName>
    </submittedName>
</protein>
<dbReference type="Proteomes" id="UP001140096">
    <property type="component" value="Unassembled WGS sequence"/>
</dbReference>
<name>A0ACC1LAB7_9FUNG</name>
<organism evidence="1 2">
    <name type="scientific">Coemansia furcata</name>
    <dbReference type="NCBI Taxonomy" id="417177"/>
    <lineage>
        <taxon>Eukaryota</taxon>
        <taxon>Fungi</taxon>
        <taxon>Fungi incertae sedis</taxon>
        <taxon>Zoopagomycota</taxon>
        <taxon>Kickxellomycotina</taxon>
        <taxon>Kickxellomycetes</taxon>
        <taxon>Kickxellales</taxon>
        <taxon>Kickxellaceae</taxon>
        <taxon>Coemansia</taxon>
    </lineage>
</organism>
<comment type="caution">
    <text evidence="1">The sequence shown here is derived from an EMBL/GenBank/DDBJ whole genome shotgun (WGS) entry which is preliminary data.</text>
</comment>